<protein>
    <submittedName>
        <fullName evidence="2">Uncharacterized protein</fullName>
    </submittedName>
</protein>
<reference evidence="2 3" key="1">
    <citation type="submission" date="2023-02" db="EMBL/GenBank/DDBJ databases">
        <title>LHISI_Scaffold_Assembly.</title>
        <authorList>
            <person name="Stuart O.P."/>
            <person name="Cleave R."/>
            <person name="Magrath M.J.L."/>
            <person name="Mikheyev A.S."/>
        </authorList>
    </citation>
    <scope>NUCLEOTIDE SEQUENCE [LARGE SCALE GENOMIC DNA]</scope>
    <source>
        <strain evidence="2">Daus_M_001</strain>
        <tissue evidence="2">Leg muscle</tissue>
    </source>
</reference>
<accession>A0ABQ9GDM4</accession>
<evidence type="ECO:0000313" key="3">
    <source>
        <dbReference type="Proteomes" id="UP001159363"/>
    </source>
</evidence>
<feature type="compositionally biased region" description="Basic residues" evidence="1">
    <location>
        <begin position="1"/>
        <end position="13"/>
    </location>
</feature>
<organism evidence="2 3">
    <name type="scientific">Dryococelus australis</name>
    <dbReference type="NCBI Taxonomy" id="614101"/>
    <lineage>
        <taxon>Eukaryota</taxon>
        <taxon>Metazoa</taxon>
        <taxon>Ecdysozoa</taxon>
        <taxon>Arthropoda</taxon>
        <taxon>Hexapoda</taxon>
        <taxon>Insecta</taxon>
        <taxon>Pterygota</taxon>
        <taxon>Neoptera</taxon>
        <taxon>Polyneoptera</taxon>
        <taxon>Phasmatodea</taxon>
        <taxon>Verophasmatodea</taxon>
        <taxon>Anareolatae</taxon>
        <taxon>Phasmatidae</taxon>
        <taxon>Eurycanthinae</taxon>
        <taxon>Dryococelus</taxon>
    </lineage>
</organism>
<evidence type="ECO:0000313" key="2">
    <source>
        <dbReference type="EMBL" id="KAJ8870514.1"/>
    </source>
</evidence>
<dbReference type="EMBL" id="JARBHB010000013">
    <property type="protein sequence ID" value="KAJ8870514.1"/>
    <property type="molecule type" value="Genomic_DNA"/>
</dbReference>
<proteinExistence type="predicted"/>
<feature type="region of interest" description="Disordered" evidence="1">
    <location>
        <begin position="1"/>
        <end position="36"/>
    </location>
</feature>
<evidence type="ECO:0000256" key="1">
    <source>
        <dbReference type="SAM" id="MobiDB-lite"/>
    </source>
</evidence>
<dbReference type="Proteomes" id="UP001159363">
    <property type="component" value="Chromosome 12"/>
</dbReference>
<gene>
    <name evidence="2" type="ORF">PR048_029537</name>
</gene>
<comment type="caution">
    <text evidence="2">The sequence shown here is derived from an EMBL/GenBank/DDBJ whole genome shotgun (WGS) entry which is preliminary data.</text>
</comment>
<name>A0ABQ9GDM4_9NEOP</name>
<keyword evidence="3" id="KW-1185">Reference proteome</keyword>
<sequence>MQNTFRKRKRKKGSGGAVIRLPSPPPHMGEPGSIPGGRDFRMWESCRTMRLVDGFSRGSSVPPPFHYGAAPHSLHFTLIGSQDLAVKSRPKSLHSTPRKVLKVDFKSVRGRGGRAVGLLASHQGEPGFNPQHEFLPDFRAMSPGGKGDVEAYLFRLVPREIRPRGSALAIRTATVVPRLSRPTPRLEKLALNLSLTQIVFGDI</sequence>